<keyword evidence="1" id="KW-0472">Membrane</keyword>
<gene>
    <name evidence="2" type="ORF">ENO04_03615</name>
</gene>
<evidence type="ECO:0000313" key="2">
    <source>
        <dbReference type="EMBL" id="HDS10689.1"/>
    </source>
</evidence>
<proteinExistence type="predicted"/>
<sequence length="139" mass="15251">MKKSSFIGIAGLILIVVSIGVFTVKTSGYKDVDYLLDINESREVTVEGKVVDIHVDFDNNLVVFTLEGQSGARVIAYYNLDKFQSEYGGLPSHSTVDSKMVVSGLFIPVKSSIYIGEIQIRSILTGCHKAYEAPQVKKT</sequence>
<organism evidence="2">
    <name type="scientific">Fervidicoccus fontis</name>
    <dbReference type="NCBI Taxonomy" id="683846"/>
    <lineage>
        <taxon>Archaea</taxon>
        <taxon>Thermoproteota</taxon>
        <taxon>Thermoprotei</taxon>
        <taxon>Fervidicoccales</taxon>
        <taxon>Fervidicoccaceae</taxon>
        <taxon>Fervidicoccus</taxon>
    </lineage>
</organism>
<name>A0A7C1I7K3_9CREN</name>
<feature type="transmembrane region" description="Helical" evidence="1">
    <location>
        <begin position="6"/>
        <end position="24"/>
    </location>
</feature>
<comment type="caution">
    <text evidence="2">The sequence shown here is derived from an EMBL/GenBank/DDBJ whole genome shotgun (WGS) entry which is preliminary data.</text>
</comment>
<keyword evidence="1" id="KW-1133">Transmembrane helix</keyword>
<keyword evidence="1" id="KW-0812">Transmembrane</keyword>
<dbReference type="EMBL" id="DSDY01000115">
    <property type="protein sequence ID" value="HDS10689.1"/>
    <property type="molecule type" value="Genomic_DNA"/>
</dbReference>
<accession>A0A7C1I7K3</accession>
<protein>
    <submittedName>
        <fullName evidence="2">Uncharacterized protein</fullName>
    </submittedName>
</protein>
<dbReference type="AlphaFoldDB" id="A0A7C1I7K3"/>
<evidence type="ECO:0000256" key="1">
    <source>
        <dbReference type="SAM" id="Phobius"/>
    </source>
</evidence>
<reference evidence="2" key="1">
    <citation type="journal article" date="2020" name="mSystems">
        <title>Genome- and Community-Level Interaction Insights into Carbon Utilization and Element Cycling Functions of Hydrothermarchaeota in Hydrothermal Sediment.</title>
        <authorList>
            <person name="Zhou Z."/>
            <person name="Liu Y."/>
            <person name="Xu W."/>
            <person name="Pan J."/>
            <person name="Luo Z.H."/>
            <person name="Li M."/>
        </authorList>
    </citation>
    <scope>NUCLEOTIDE SEQUENCE [LARGE SCALE GENOMIC DNA]</scope>
    <source>
        <strain evidence="2">SpSt-123</strain>
    </source>
</reference>